<dbReference type="GO" id="GO:0000160">
    <property type="term" value="P:phosphorelay signal transduction system"/>
    <property type="evidence" value="ECO:0007669"/>
    <property type="project" value="InterPro"/>
</dbReference>
<feature type="domain" description="OmpR/PhoB-type" evidence="4">
    <location>
        <begin position="1"/>
        <end position="104"/>
    </location>
</feature>
<dbReference type="InterPro" id="IPR036388">
    <property type="entry name" value="WH-like_DNA-bd_sf"/>
</dbReference>
<evidence type="ECO:0000256" key="2">
    <source>
        <dbReference type="PROSITE-ProRule" id="PRU01091"/>
    </source>
</evidence>
<comment type="caution">
    <text evidence="5">The sequence shown here is derived from an EMBL/GenBank/DDBJ whole genome shotgun (WGS) entry which is preliminary data.</text>
</comment>
<accession>A0A1V8NZY7</accession>
<proteinExistence type="predicted"/>
<evidence type="ECO:0000313" key="5">
    <source>
        <dbReference type="EMBL" id="OQM42005.1"/>
    </source>
</evidence>
<feature type="DNA-binding region" description="OmpR/PhoB-type" evidence="2">
    <location>
        <begin position="1"/>
        <end position="104"/>
    </location>
</feature>
<dbReference type="Gene3D" id="1.10.10.10">
    <property type="entry name" value="Winged helix-like DNA-binding domain superfamily/Winged helix DNA-binding domain"/>
    <property type="match status" value="1"/>
</dbReference>
<dbReference type="Pfam" id="PF00486">
    <property type="entry name" value="Trans_reg_C"/>
    <property type="match status" value="1"/>
</dbReference>
<protein>
    <submittedName>
        <fullName evidence="5">Transcriptional regulator</fullName>
    </submittedName>
</protein>
<dbReference type="Proteomes" id="UP000192573">
    <property type="component" value="Unassembled WGS sequence"/>
</dbReference>
<keyword evidence="3" id="KW-0812">Transmembrane</keyword>
<evidence type="ECO:0000256" key="1">
    <source>
        <dbReference type="ARBA" id="ARBA00023125"/>
    </source>
</evidence>
<organism evidence="5 6">
    <name type="scientific">Citrobacter braakii</name>
    <dbReference type="NCBI Taxonomy" id="57706"/>
    <lineage>
        <taxon>Bacteria</taxon>
        <taxon>Pseudomonadati</taxon>
        <taxon>Pseudomonadota</taxon>
        <taxon>Gammaproteobacteria</taxon>
        <taxon>Enterobacterales</taxon>
        <taxon>Enterobacteriaceae</taxon>
        <taxon>Citrobacter</taxon>
        <taxon>Citrobacter freundii complex</taxon>
    </lineage>
</organism>
<evidence type="ECO:0000256" key="3">
    <source>
        <dbReference type="SAM" id="Phobius"/>
    </source>
</evidence>
<dbReference type="SUPFAM" id="SSF46894">
    <property type="entry name" value="C-terminal effector domain of the bipartite response regulators"/>
    <property type="match status" value="1"/>
</dbReference>
<gene>
    <name evidence="5" type="ORF">BZK42_10715</name>
</gene>
<dbReference type="CDD" id="cd00383">
    <property type="entry name" value="trans_reg_C"/>
    <property type="match status" value="1"/>
</dbReference>
<evidence type="ECO:0000259" key="4">
    <source>
        <dbReference type="PROSITE" id="PS51755"/>
    </source>
</evidence>
<dbReference type="PROSITE" id="PS51755">
    <property type="entry name" value="OMPR_PHOB"/>
    <property type="match status" value="1"/>
</dbReference>
<reference evidence="5 6" key="1">
    <citation type="submission" date="2017-03" db="EMBL/GenBank/DDBJ databases">
        <authorList>
            <person name="Afonso C.L."/>
            <person name="Miller P.J."/>
            <person name="Scott M.A."/>
            <person name="Spackman E."/>
            <person name="Goraichik I."/>
            <person name="Dimitrov K.M."/>
            <person name="Suarez D.L."/>
            <person name="Swayne D.E."/>
        </authorList>
    </citation>
    <scope>NUCLEOTIDE SEQUENCE [LARGE SCALE GENOMIC DNA]</scope>
    <source>
        <strain evidence="5 6">ATCC 51113</strain>
    </source>
</reference>
<keyword evidence="1 2" id="KW-0238">DNA-binding</keyword>
<dbReference type="EMBL" id="NAEW01000004">
    <property type="protein sequence ID" value="OQM42005.1"/>
    <property type="molecule type" value="Genomic_DNA"/>
</dbReference>
<keyword evidence="3" id="KW-0472">Membrane</keyword>
<dbReference type="GO" id="GO:0003677">
    <property type="term" value="F:DNA binding"/>
    <property type="evidence" value="ECO:0007669"/>
    <property type="project" value="UniProtKB-UniRule"/>
</dbReference>
<evidence type="ECO:0000313" key="6">
    <source>
        <dbReference type="Proteomes" id="UP000192573"/>
    </source>
</evidence>
<sequence>MDYLISSLARYRSDDGTIWPVSDEDSVIILTATMNRLLTYLLERQGQVINRDELLDNVWDLHGLRSSNHTLNKYISEIRKHFVSTGIQAECITTVPRIGFMFNQDIDVVVMTDTLPVHESTAVTDSAGPGINRQFSAFSLKHRLTFNILLLALFVASAVIFIAGSQIPTTTTSTLKDIQTHFLFNYQNCQVYTIQKNSASFLEKKKDVFVTLARQNNIDCLDGAVFLYQASDAYIYGSKGRVFISRCTTKDKQYISCLNNYWNGYESN</sequence>
<keyword evidence="3" id="KW-1133">Transmembrane helix</keyword>
<dbReference type="InterPro" id="IPR001867">
    <property type="entry name" value="OmpR/PhoB-type_DNA-bd"/>
</dbReference>
<dbReference type="SMART" id="SM00862">
    <property type="entry name" value="Trans_reg_C"/>
    <property type="match status" value="1"/>
</dbReference>
<dbReference type="GO" id="GO:0006355">
    <property type="term" value="P:regulation of DNA-templated transcription"/>
    <property type="evidence" value="ECO:0007669"/>
    <property type="project" value="InterPro"/>
</dbReference>
<dbReference type="InterPro" id="IPR016032">
    <property type="entry name" value="Sig_transdc_resp-reg_C-effctor"/>
</dbReference>
<name>A0A1V8NZY7_CITBR</name>
<dbReference type="AlphaFoldDB" id="A0A1V8NZY7"/>
<feature type="transmembrane region" description="Helical" evidence="3">
    <location>
        <begin position="144"/>
        <end position="164"/>
    </location>
</feature>